<dbReference type="AlphaFoldDB" id="A0A2S8BG56"/>
<comment type="caution">
    <text evidence="1">The sequence shown here is derived from an EMBL/GenBank/DDBJ whole genome shotgun (WGS) entry which is preliminary data.</text>
</comment>
<reference evidence="1 2" key="1">
    <citation type="journal article" date="2017" name="Int. J. Syst. Evol. Microbiol.">
        <title>Mycobacterium talmoniae sp. nov., a slowly growing mycobacterium isolated from human respiratory samples.</title>
        <authorList>
            <person name="Davidson R.M."/>
            <person name="DeGroote M.A."/>
            <person name="Marola J.L."/>
            <person name="Buss S."/>
            <person name="Jones V."/>
            <person name="McNeil M.R."/>
            <person name="Freifeld A.G."/>
            <person name="Elaine Epperson L."/>
            <person name="Hasan N.A."/>
            <person name="Jackson M."/>
            <person name="Iwen P.C."/>
            <person name="Salfinger M."/>
            <person name="Strong M."/>
        </authorList>
    </citation>
    <scope>NUCLEOTIDE SEQUENCE [LARGE SCALE GENOMIC DNA]</scope>
    <source>
        <strain evidence="1 2">ATCC BAA-2683</strain>
    </source>
</reference>
<sequence length="63" mass="7190">MLCREVDVDVAARDIGDAIRFEHCHMVRNSVRVGPLWQTRSVRFERQGPAYQTRIQSTSICAG</sequence>
<evidence type="ECO:0000313" key="1">
    <source>
        <dbReference type="EMBL" id="PQM45653.1"/>
    </source>
</evidence>
<organism evidence="1 2">
    <name type="scientific">Mycobacterium talmoniae</name>
    <dbReference type="NCBI Taxonomy" id="1858794"/>
    <lineage>
        <taxon>Bacteria</taxon>
        <taxon>Bacillati</taxon>
        <taxon>Actinomycetota</taxon>
        <taxon>Actinomycetes</taxon>
        <taxon>Mycobacteriales</taxon>
        <taxon>Mycobacteriaceae</taxon>
        <taxon>Mycobacterium</taxon>
    </lineage>
</organism>
<protein>
    <submittedName>
        <fullName evidence="1">Uncharacterized protein</fullName>
    </submittedName>
</protein>
<proteinExistence type="predicted"/>
<dbReference type="Proteomes" id="UP000238296">
    <property type="component" value="Unassembled WGS sequence"/>
</dbReference>
<gene>
    <name evidence="1" type="ORF">C1Y40_04184</name>
</gene>
<evidence type="ECO:0000313" key="2">
    <source>
        <dbReference type="Proteomes" id="UP000238296"/>
    </source>
</evidence>
<accession>A0A2S8BG56</accession>
<name>A0A2S8BG56_9MYCO</name>
<dbReference type="EMBL" id="PPEA01000606">
    <property type="protein sequence ID" value="PQM45653.1"/>
    <property type="molecule type" value="Genomic_DNA"/>
</dbReference>